<evidence type="ECO:0000313" key="2">
    <source>
        <dbReference type="EMBL" id="GAA1685427.1"/>
    </source>
</evidence>
<dbReference type="EMBL" id="BAAANF010000010">
    <property type="protein sequence ID" value="GAA1685427.1"/>
    <property type="molecule type" value="Genomic_DNA"/>
</dbReference>
<dbReference type="Proteomes" id="UP001500280">
    <property type="component" value="Unassembled WGS sequence"/>
</dbReference>
<organism evidence="2 3">
    <name type="scientific">Kribbella yunnanensis</name>
    <dbReference type="NCBI Taxonomy" id="190194"/>
    <lineage>
        <taxon>Bacteria</taxon>
        <taxon>Bacillati</taxon>
        <taxon>Actinomycetota</taxon>
        <taxon>Actinomycetes</taxon>
        <taxon>Propionibacteriales</taxon>
        <taxon>Kribbellaceae</taxon>
        <taxon>Kribbella</taxon>
    </lineage>
</organism>
<proteinExistence type="predicted"/>
<reference evidence="2 3" key="1">
    <citation type="journal article" date="2019" name="Int. J. Syst. Evol. Microbiol.">
        <title>The Global Catalogue of Microorganisms (GCM) 10K type strain sequencing project: providing services to taxonomists for standard genome sequencing and annotation.</title>
        <authorList>
            <consortium name="The Broad Institute Genomics Platform"/>
            <consortium name="The Broad Institute Genome Sequencing Center for Infectious Disease"/>
            <person name="Wu L."/>
            <person name="Ma J."/>
        </authorList>
    </citation>
    <scope>NUCLEOTIDE SEQUENCE [LARGE SCALE GENOMIC DNA]</scope>
    <source>
        <strain evidence="2 3">JCM 14307</strain>
    </source>
</reference>
<evidence type="ECO:0000313" key="3">
    <source>
        <dbReference type="Proteomes" id="UP001500280"/>
    </source>
</evidence>
<dbReference type="Gene3D" id="1.10.260.40">
    <property type="entry name" value="lambda repressor-like DNA-binding domains"/>
    <property type="match status" value="1"/>
</dbReference>
<comment type="caution">
    <text evidence="2">The sequence shown here is derived from an EMBL/GenBank/DDBJ whole genome shotgun (WGS) entry which is preliminary data.</text>
</comment>
<dbReference type="InterPro" id="IPR010982">
    <property type="entry name" value="Lambda_DNA-bd_dom_sf"/>
</dbReference>
<feature type="region of interest" description="Disordered" evidence="1">
    <location>
        <begin position="469"/>
        <end position="503"/>
    </location>
</feature>
<name>A0ABN2HC66_9ACTN</name>
<feature type="compositionally biased region" description="Basic and acidic residues" evidence="1">
    <location>
        <begin position="483"/>
        <end position="503"/>
    </location>
</feature>
<accession>A0ABN2HC66</accession>
<evidence type="ECO:0000256" key="1">
    <source>
        <dbReference type="SAM" id="MobiDB-lite"/>
    </source>
</evidence>
<evidence type="ECO:0008006" key="4">
    <source>
        <dbReference type="Google" id="ProtNLM"/>
    </source>
</evidence>
<sequence length="503" mass="55809">MRAGRGRARKLHEQWTGETARLLRERALRLSVRDFADRLGVQHRTVSKWEAKGANRTPQGHMQAILDTALAQADDDARTRFELALQARNVADNAPALVNPAAGSQVDTAPQIATPDQFDRAADPTMLWLPTSTARDVRDFAIRDLMLDRRRVLSGGLAALAVGSRLTEPIDGWAAGIPMYFSANKAGTVTEEEVHHIELTGRALRGWNSRFRMGIRRKAVLGQLAEVAELIELGQPAELERRLFRVSAELSKVAASMSWDAGLNAEAQHYYLLSLRASHAAHDQLFGINVLAAMARQMVYLNRGTDALDIVRAAADSAARTTPRVYAMLRVREAWAHARLGRSEAFRRVTGKAEELLSSESSNTEDPYWISGFDRAELSGTTGGRYLELATITGKPQAFADADTYISEALRLRDGGNLRSRALDTINLARARLGTQEPVEAARIALDAMSIARRTNSGHVDRKLRRFSEESARYSKNPNVRQARQELGDYLRKLPQKESQKAR</sequence>
<keyword evidence="3" id="KW-1185">Reference proteome</keyword>
<gene>
    <name evidence="2" type="ORF">GCM10009745_32400</name>
</gene>
<protein>
    <recommendedName>
        <fullName evidence="4">XRE family transcriptional regulator</fullName>
    </recommendedName>
</protein>